<reference evidence="3" key="2">
    <citation type="submission" date="2020-05" db="UniProtKB">
        <authorList>
            <consortium name="EnsemblMetazoa"/>
        </authorList>
    </citation>
    <scope>IDENTIFICATION</scope>
    <source>
        <strain evidence="3">wikel</strain>
    </source>
</reference>
<dbReference type="VEuPathDB" id="VectorBase:ISCI024279"/>
<reference evidence="2 4" key="1">
    <citation type="submission" date="2008-03" db="EMBL/GenBank/DDBJ databases">
        <title>Annotation of Ixodes scapularis.</title>
        <authorList>
            <consortium name="Ixodes scapularis Genome Project Consortium"/>
            <person name="Caler E."/>
            <person name="Hannick L.I."/>
            <person name="Bidwell S."/>
            <person name="Joardar V."/>
            <person name="Thiagarajan M."/>
            <person name="Amedeo P."/>
            <person name="Galinsky K.J."/>
            <person name="Schobel S."/>
            <person name="Inman J."/>
            <person name="Hostetler J."/>
            <person name="Miller J."/>
            <person name="Hammond M."/>
            <person name="Megy K."/>
            <person name="Lawson D."/>
            <person name="Kodira C."/>
            <person name="Sutton G."/>
            <person name="Meyer J."/>
            <person name="Hill C.A."/>
            <person name="Birren B."/>
            <person name="Nene V."/>
            <person name="Collins F."/>
            <person name="Alarcon-Chaidez F."/>
            <person name="Wikel S."/>
            <person name="Strausberg R."/>
        </authorList>
    </citation>
    <scope>NUCLEOTIDE SEQUENCE [LARGE SCALE GENOMIC DNA]</scope>
    <source>
        <strain evidence="4">Wikel</strain>
        <strain evidence="2">Wikel colony</strain>
    </source>
</reference>
<evidence type="ECO:0000313" key="3">
    <source>
        <dbReference type="EnsemblMetazoa" id="ISCW024279-PA"/>
    </source>
</evidence>
<evidence type="ECO:0000256" key="1">
    <source>
        <dbReference type="SAM" id="MobiDB-lite"/>
    </source>
</evidence>
<dbReference type="VEuPathDB" id="VectorBase:ISCW024279"/>
<dbReference type="EMBL" id="ABJB010337702">
    <property type="status" value="NOT_ANNOTATED_CDS"/>
    <property type="molecule type" value="Genomic_DNA"/>
</dbReference>
<protein>
    <submittedName>
        <fullName evidence="2 3">Uncharacterized protein</fullName>
    </submittedName>
</protein>
<evidence type="ECO:0000313" key="4">
    <source>
        <dbReference type="Proteomes" id="UP000001555"/>
    </source>
</evidence>
<dbReference type="EnsemblMetazoa" id="ISCW024279-RA">
    <property type="protein sequence ID" value="ISCW024279-PA"/>
    <property type="gene ID" value="ISCW024279"/>
</dbReference>
<feature type="non-terminal residue" evidence="2">
    <location>
        <position position="61"/>
    </location>
</feature>
<dbReference type="InParanoid" id="B7PEN3"/>
<evidence type="ECO:0000313" key="2">
    <source>
        <dbReference type="EMBL" id="EEC05055.1"/>
    </source>
</evidence>
<accession>B7PEN3</accession>
<keyword evidence="4" id="KW-1185">Reference proteome</keyword>
<dbReference type="EMBL" id="DS696238">
    <property type="protein sequence ID" value="EEC05055.1"/>
    <property type="molecule type" value="Genomic_DNA"/>
</dbReference>
<dbReference type="Proteomes" id="UP000001555">
    <property type="component" value="Unassembled WGS sequence"/>
</dbReference>
<sequence length="61" mass="7124">MGHRERHPLLARGQLLERRLGRPRLFQDFFEGRTSVELKRTLTPESPRTDSSNKLFVESSS</sequence>
<gene>
    <name evidence="2" type="ORF">IscW_ISCW024279</name>
</gene>
<dbReference type="PaxDb" id="6945-B7PEN3"/>
<proteinExistence type="predicted"/>
<feature type="region of interest" description="Disordered" evidence="1">
    <location>
        <begin position="40"/>
        <end position="61"/>
    </location>
</feature>
<dbReference type="HOGENOM" id="CLU_2929367_0_0_1"/>
<organism>
    <name type="scientific">Ixodes scapularis</name>
    <name type="common">Black-legged tick</name>
    <name type="synonym">Deer tick</name>
    <dbReference type="NCBI Taxonomy" id="6945"/>
    <lineage>
        <taxon>Eukaryota</taxon>
        <taxon>Metazoa</taxon>
        <taxon>Ecdysozoa</taxon>
        <taxon>Arthropoda</taxon>
        <taxon>Chelicerata</taxon>
        <taxon>Arachnida</taxon>
        <taxon>Acari</taxon>
        <taxon>Parasitiformes</taxon>
        <taxon>Ixodida</taxon>
        <taxon>Ixodoidea</taxon>
        <taxon>Ixodidae</taxon>
        <taxon>Ixodinae</taxon>
        <taxon>Ixodes</taxon>
    </lineage>
</organism>
<name>B7PEN3_IXOSC</name>
<dbReference type="AlphaFoldDB" id="B7PEN3"/>
<feature type="compositionally biased region" description="Polar residues" evidence="1">
    <location>
        <begin position="43"/>
        <end position="61"/>
    </location>
</feature>